<keyword evidence="2" id="KW-1185">Reference proteome</keyword>
<name>A0AAD8ES31_DIPPU</name>
<evidence type="ECO:0000313" key="2">
    <source>
        <dbReference type="Proteomes" id="UP001233999"/>
    </source>
</evidence>
<protein>
    <submittedName>
        <fullName evidence="1">Uncharacterized protein</fullName>
    </submittedName>
</protein>
<sequence length="59" mass="6729">QALILISHKMAARMNDCNQNDEIEEVWEVGCASLVPEKCKLKYKKNIHFIQKVAAGEEL</sequence>
<dbReference type="AlphaFoldDB" id="A0AAD8ES31"/>
<dbReference type="EMBL" id="JASPKZ010000693">
    <property type="protein sequence ID" value="KAJ9599682.1"/>
    <property type="molecule type" value="Genomic_DNA"/>
</dbReference>
<evidence type="ECO:0000313" key="1">
    <source>
        <dbReference type="EMBL" id="KAJ9599682.1"/>
    </source>
</evidence>
<feature type="non-terminal residue" evidence="1">
    <location>
        <position position="1"/>
    </location>
</feature>
<gene>
    <name evidence="1" type="ORF">L9F63_026469</name>
</gene>
<accession>A0AAD8ES31</accession>
<organism evidence="1 2">
    <name type="scientific">Diploptera punctata</name>
    <name type="common">Pacific beetle cockroach</name>
    <dbReference type="NCBI Taxonomy" id="6984"/>
    <lineage>
        <taxon>Eukaryota</taxon>
        <taxon>Metazoa</taxon>
        <taxon>Ecdysozoa</taxon>
        <taxon>Arthropoda</taxon>
        <taxon>Hexapoda</taxon>
        <taxon>Insecta</taxon>
        <taxon>Pterygota</taxon>
        <taxon>Neoptera</taxon>
        <taxon>Polyneoptera</taxon>
        <taxon>Dictyoptera</taxon>
        <taxon>Blattodea</taxon>
        <taxon>Blaberoidea</taxon>
        <taxon>Blaberidae</taxon>
        <taxon>Diplopterinae</taxon>
        <taxon>Diploptera</taxon>
    </lineage>
</organism>
<reference evidence="1" key="2">
    <citation type="submission" date="2023-05" db="EMBL/GenBank/DDBJ databases">
        <authorList>
            <person name="Fouks B."/>
        </authorList>
    </citation>
    <scope>NUCLEOTIDE SEQUENCE</scope>
    <source>
        <strain evidence="1">Stay&amp;Tobe</strain>
        <tissue evidence="1">Testes</tissue>
    </source>
</reference>
<proteinExistence type="predicted"/>
<dbReference type="Proteomes" id="UP001233999">
    <property type="component" value="Unassembled WGS sequence"/>
</dbReference>
<comment type="caution">
    <text evidence="1">The sequence shown here is derived from an EMBL/GenBank/DDBJ whole genome shotgun (WGS) entry which is preliminary data.</text>
</comment>
<reference evidence="1" key="1">
    <citation type="journal article" date="2023" name="IScience">
        <title>Live-bearing cockroach genome reveals convergent evolutionary mechanisms linked to viviparity in insects and beyond.</title>
        <authorList>
            <person name="Fouks B."/>
            <person name="Harrison M.C."/>
            <person name="Mikhailova A.A."/>
            <person name="Marchal E."/>
            <person name="English S."/>
            <person name="Carruthers M."/>
            <person name="Jennings E.C."/>
            <person name="Chiamaka E.L."/>
            <person name="Frigard R.A."/>
            <person name="Pippel M."/>
            <person name="Attardo G.M."/>
            <person name="Benoit J.B."/>
            <person name="Bornberg-Bauer E."/>
            <person name="Tobe S.S."/>
        </authorList>
    </citation>
    <scope>NUCLEOTIDE SEQUENCE</scope>
    <source>
        <strain evidence="1">Stay&amp;Tobe</strain>
    </source>
</reference>